<dbReference type="RefSeq" id="WP_075724317.1">
    <property type="nucleotide sequence ID" value="NZ_LTDM01000003.1"/>
</dbReference>
<dbReference type="InterPro" id="IPR000594">
    <property type="entry name" value="ThiF_NAD_FAD-bd"/>
</dbReference>
<reference evidence="3 4" key="1">
    <citation type="submission" date="2016-02" db="EMBL/GenBank/DDBJ databases">
        <title>Genome sequence of Tissierella creatinophila DSM 6911.</title>
        <authorList>
            <person name="Poehlein A."/>
            <person name="Daniel R."/>
        </authorList>
    </citation>
    <scope>NUCLEOTIDE SEQUENCE [LARGE SCALE GENOMIC DNA]</scope>
    <source>
        <strain evidence="3 4">DSM 6911</strain>
    </source>
</reference>
<evidence type="ECO:0000313" key="3">
    <source>
        <dbReference type="EMBL" id="OLS03738.1"/>
    </source>
</evidence>
<keyword evidence="1" id="KW-1133">Transmembrane helix</keyword>
<keyword evidence="3" id="KW-0548">Nucleotidyltransferase</keyword>
<dbReference type="PANTHER" id="PTHR43267">
    <property type="entry name" value="TRNA THREONYLCARBAMOYLADENOSINE DEHYDRATASE"/>
    <property type="match status" value="1"/>
</dbReference>
<dbReference type="Pfam" id="PF00899">
    <property type="entry name" value="ThiF"/>
    <property type="match status" value="1"/>
</dbReference>
<keyword evidence="4" id="KW-1185">Reference proteome</keyword>
<dbReference type="AlphaFoldDB" id="A0A1U7M958"/>
<dbReference type="EC" id="2.7.7.80" evidence="3"/>
<proteinExistence type="predicted"/>
<organism evidence="3 4">
    <name type="scientific">Tissierella creatinophila DSM 6911</name>
    <dbReference type="NCBI Taxonomy" id="1123403"/>
    <lineage>
        <taxon>Bacteria</taxon>
        <taxon>Bacillati</taxon>
        <taxon>Bacillota</taxon>
        <taxon>Tissierellia</taxon>
        <taxon>Tissierellales</taxon>
        <taxon>Tissierellaceae</taxon>
        <taxon>Tissierella</taxon>
    </lineage>
</organism>
<dbReference type="GO" id="GO:0061504">
    <property type="term" value="P:cyclic threonylcarbamoyladenosine biosynthetic process"/>
    <property type="evidence" value="ECO:0007669"/>
    <property type="project" value="TreeGrafter"/>
</dbReference>
<dbReference type="InterPro" id="IPR045886">
    <property type="entry name" value="ThiF/MoeB/HesA"/>
</dbReference>
<dbReference type="OrthoDB" id="9804150at2"/>
<protein>
    <submittedName>
        <fullName evidence="3">Molybdopterin-synthase adenylyltransferase</fullName>
        <ecNumber evidence="3">2.7.7.80</ecNumber>
    </submittedName>
</protein>
<dbReference type="GO" id="GO:0061503">
    <property type="term" value="F:tRNA threonylcarbamoyladenosine dehydratase"/>
    <property type="evidence" value="ECO:0007669"/>
    <property type="project" value="TreeGrafter"/>
</dbReference>
<dbReference type="EMBL" id="LTDM01000003">
    <property type="protein sequence ID" value="OLS03738.1"/>
    <property type="molecule type" value="Genomic_DNA"/>
</dbReference>
<keyword evidence="1" id="KW-0812">Transmembrane</keyword>
<keyword evidence="1" id="KW-0472">Membrane</keyword>
<feature type="domain" description="THIF-type NAD/FAD binding fold" evidence="2">
    <location>
        <begin position="4"/>
        <end position="219"/>
    </location>
</feature>
<accession>A0A1U7M958</accession>
<sequence length="220" mass="24980">MERYKRNYTSISKEEQKLLSNISVAIVGLGGLGGYVLENLVRLGVRNFNLIDKDVFDTSNLNRQLLATEKTLNNQKAKEAFNRALEIDHEVKAKIFCEKLDEHSIKMLEGVDIVVDCLDSISTRLILESLCDKMSLTLIHGAIRGYYGQVSISRDGDRVIKKIYKKDIKEDESLGNLPMTCMVTASLQVNLLLKTIFKESLEHNFILIDVKNMDIEKINI</sequence>
<dbReference type="InterPro" id="IPR035985">
    <property type="entry name" value="Ubiquitin-activating_enz"/>
</dbReference>
<evidence type="ECO:0000259" key="2">
    <source>
        <dbReference type="Pfam" id="PF00899"/>
    </source>
</evidence>
<feature type="transmembrane region" description="Helical" evidence="1">
    <location>
        <begin position="18"/>
        <end position="37"/>
    </location>
</feature>
<comment type="caution">
    <text evidence="3">The sequence shown here is derived from an EMBL/GenBank/DDBJ whole genome shotgun (WGS) entry which is preliminary data.</text>
</comment>
<dbReference type="Gene3D" id="3.40.50.720">
    <property type="entry name" value="NAD(P)-binding Rossmann-like Domain"/>
    <property type="match status" value="1"/>
</dbReference>
<gene>
    <name evidence="3" type="primary">moeB</name>
    <name evidence="3" type="ORF">TICRE_02510</name>
</gene>
<dbReference type="GO" id="GO:0061605">
    <property type="term" value="F:molybdopterin-synthase adenylyltransferase activity"/>
    <property type="evidence" value="ECO:0007669"/>
    <property type="project" value="UniProtKB-EC"/>
</dbReference>
<name>A0A1U7M958_TISCR</name>
<dbReference type="SUPFAM" id="SSF69572">
    <property type="entry name" value="Activating enzymes of the ubiquitin-like proteins"/>
    <property type="match status" value="1"/>
</dbReference>
<dbReference type="GO" id="GO:0008641">
    <property type="term" value="F:ubiquitin-like modifier activating enzyme activity"/>
    <property type="evidence" value="ECO:0007669"/>
    <property type="project" value="InterPro"/>
</dbReference>
<dbReference type="PANTHER" id="PTHR43267:SF1">
    <property type="entry name" value="TRNA THREONYLCARBAMOYLADENOSINE DEHYDRATASE"/>
    <property type="match status" value="1"/>
</dbReference>
<evidence type="ECO:0000313" key="4">
    <source>
        <dbReference type="Proteomes" id="UP000186112"/>
    </source>
</evidence>
<keyword evidence="3" id="KW-0808">Transferase</keyword>
<evidence type="ECO:0000256" key="1">
    <source>
        <dbReference type="SAM" id="Phobius"/>
    </source>
</evidence>
<dbReference type="Proteomes" id="UP000186112">
    <property type="component" value="Unassembled WGS sequence"/>
</dbReference>